<organism evidence="2 3">
    <name type="scientific">Dryococelus australis</name>
    <dbReference type="NCBI Taxonomy" id="614101"/>
    <lineage>
        <taxon>Eukaryota</taxon>
        <taxon>Metazoa</taxon>
        <taxon>Ecdysozoa</taxon>
        <taxon>Arthropoda</taxon>
        <taxon>Hexapoda</taxon>
        <taxon>Insecta</taxon>
        <taxon>Pterygota</taxon>
        <taxon>Neoptera</taxon>
        <taxon>Polyneoptera</taxon>
        <taxon>Phasmatodea</taxon>
        <taxon>Verophasmatodea</taxon>
        <taxon>Anareolatae</taxon>
        <taxon>Phasmatidae</taxon>
        <taxon>Eurycanthinae</taxon>
        <taxon>Dryococelus</taxon>
    </lineage>
</organism>
<dbReference type="PANTHER" id="PTHR47331:SF5">
    <property type="entry name" value="RIBONUCLEASE H"/>
    <property type="match status" value="1"/>
</dbReference>
<dbReference type="Proteomes" id="UP001159363">
    <property type="component" value="Chromosome 13"/>
</dbReference>
<feature type="compositionally biased region" description="Basic and acidic residues" evidence="1">
    <location>
        <begin position="750"/>
        <end position="762"/>
    </location>
</feature>
<dbReference type="EMBL" id="JARBHB010000014">
    <property type="protein sequence ID" value="KAJ8868742.1"/>
    <property type="molecule type" value="Genomic_DNA"/>
</dbReference>
<name>A0ABQ9G9B4_9NEOP</name>
<protein>
    <submittedName>
        <fullName evidence="2">Uncharacterized protein</fullName>
    </submittedName>
</protein>
<sequence length="832" mass="91916">MAVAEILAEKQEKGHIVIGRWFMSMGSLLQKHYNNKCLIVSHHTETLVSAPQVTSGNATTLLQLLSTIQENISALRFMEISVESWDPLLLHLVEVFGRIYFIPYKSTADGRCPECWPEAKAFAKNNCFVGPQTWTLTCFSVVPRKCYRANVGIRDASSKSQMCRALSNSGSQANFITSECLQQYSLPRCKLVHAHLGCRTPKSRALPHATISDMLPNTDLSSRHRKQLANLHLADSQFGTPSSIDFLIEAELFPQLLTSSQIDSDPGSAVALDSPFGCLDMGKGDSKMQPEKSASVTCHHLGTEEVPYVVSKTPDEQECEEILQHPHRQREDDVTRTEAEEFMIDYTAARHMEKLPESDKNGETTYYIPHHCVLKPLSTTTKLRVVSDALGQTTSGLSLNNILLPGQTLQADICNLIPILWHFEQSNPVEEYRLQTVTYNSVCVAPFLAICALHQLAEGEGSYFPLAVVDTLGPWCRQLSYKVQPPKNCVTKRGILSDLAKIFDPLRRMAPLVLWAKYDTYPGSVVKLHGFSDNFEIGYAAVVVSACCVSPGLCYDPPDGKIEGCTNKNGYTYNSKAWTVQELQAALMFWIKKTQASESGAEISTMEKGESPVSLPRIKPFIDTEGKLRVGGSLQASSLPFDQKHPKLLPKGCHLNELIIDQLYNALLHPGPQHLLSVLQQEFWVVNCLEVNYPPKLILQPFYALWSIVVEAQTCLVTAGKLSMERCRNEGVRETGDRRENPPTNGIVWHDSHLRKSDKDSDGPVVDIRAGAKEARKIGIGVLSISAEKLNGYIEVSVGVTAEVVDCTAVDTISSGVSEDIGDAEAGRDDPS</sequence>
<gene>
    <name evidence="2" type="ORF">PR048_030282</name>
</gene>
<keyword evidence="3" id="KW-1185">Reference proteome</keyword>
<dbReference type="PANTHER" id="PTHR47331">
    <property type="entry name" value="PHD-TYPE DOMAIN-CONTAINING PROTEIN"/>
    <property type="match status" value="1"/>
</dbReference>
<evidence type="ECO:0000313" key="2">
    <source>
        <dbReference type="EMBL" id="KAJ8868742.1"/>
    </source>
</evidence>
<reference evidence="2 3" key="1">
    <citation type="submission" date="2023-02" db="EMBL/GenBank/DDBJ databases">
        <title>LHISI_Scaffold_Assembly.</title>
        <authorList>
            <person name="Stuart O.P."/>
            <person name="Cleave R."/>
            <person name="Magrath M.J.L."/>
            <person name="Mikheyev A.S."/>
        </authorList>
    </citation>
    <scope>NUCLEOTIDE SEQUENCE [LARGE SCALE GENOMIC DNA]</scope>
    <source>
        <strain evidence="2">Daus_M_001</strain>
        <tissue evidence="2">Leg muscle</tissue>
    </source>
</reference>
<evidence type="ECO:0000256" key="1">
    <source>
        <dbReference type="SAM" id="MobiDB-lite"/>
    </source>
</evidence>
<comment type="caution">
    <text evidence="2">The sequence shown here is derived from an EMBL/GenBank/DDBJ whole genome shotgun (WGS) entry which is preliminary data.</text>
</comment>
<evidence type="ECO:0000313" key="3">
    <source>
        <dbReference type="Proteomes" id="UP001159363"/>
    </source>
</evidence>
<feature type="region of interest" description="Disordered" evidence="1">
    <location>
        <begin position="733"/>
        <end position="765"/>
    </location>
</feature>
<proteinExistence type="predicted"/>
<accession>A0ABQ9G9B4</accession>